<organism evidence="13 14">
    <name type="scientific">Corynebacterium kalinowskii</name>
    <dbReference type="NCBI Taxonomy" id="2675216"/>
    <lineage>
        <taxon>Bacteria</taxon>
        <taxon>Bacillati</taxon>
        <taxon>Actinomycetota</taxon>
        <taxon>Actinomycetes</taxon>
        <taxon>Mycobacteriales</taxon>
        <taxon>Corynebacteriaceae</taxon>
        <taxon>Corynebacterium</taxon>
    </lineage>
</organism>
<evidence type="ECO:0000256" key="2">
    <source>
        <dbReference type="ARBA" id="ARBA00005675"/>
    </source>
</evidence>
<evidence type="ECO:0000256" key="8">
    <source>
        <dbReference type="ARBA" id="ARBA00022989"/>
    </source>
</evidence>
<dbReference type="InterPro" id="IPR006068">
    <property type="entry name" value="ATPase_P-typ_cation-transptr_C"/>
</dbReference>
<feature type="transmembrane region" description="Helical" evidence="11">
    <location>
        <begin position="692"/>
        <end position="715"/>
    </location>
</feature>
<dbReference type="SMART" id="SM00831">
    <property type="entry name" value="Cation_ATPase_N"/>
    <property type="match status" value="1"/>
</dbReference>
<dbReference type="InterPro" id="IPR050510">
    <property type="entry name" value="Cation_transp_ATPase_P-type"/>
</dbReference>
<keyword evidence="8 11" id="KW-1133">Transmembrane helix</keyword>
<accession>A0A6B8VSA9</accession>
<feature type="transmembrane region" description="Helical" evidence="11">
    <location>
        <begin position="772"/>
        <end position="805"/>
    </location>
</feature>
<dbReference type="InterPro" id="IPR044492">
    <property type="entry name" value="P_typ_ATPase_HD_dom"/>
</dbReference>
<dbReference type="NCBIfam" id="TIGR01494">
    <property type="entry name" value="ATPase_P-type"/>
    <property type="match status" value="2"/>
</dbReference>
<evidence type="ECO:0000256" key="5">
    <source>
        <dbReference type="ARBA" id="ARBA00022741"/>
    </source>
</evidence>
<feature type="transmembrane region" description="Helical" evidence="11">
    <location>
        <begin position="254"/>
        <end position="273"/>
    </location>
</feature>
<reference evidence="14" key="1">
    <citation type="submission" date="2019-11" db="EMBL/GenBank/DDBJ databases">
        <title>Complete genome sequence of Corynebacterium kalinowskii 1959, a novel Corynebacterium species isolated from soil of a small paddock in Vilsendorf, Germany.</title>
        <authorList>
            <person name="Schaffert L."/>
            <person name="Ruwe M."/>
            <person name="Milse J."/>
            <person name="Hanuschka K."/>
            <person name="Ortseifen V."/>
            <person name="Droste J."/>
            <person name="Brandt D."/>
            <person name="Schlueter L."/>
            <person name="Kutter Y."/>
            <person name="Vinke S."/>
            <person name="Viehoefer P."/>
            <person name="Jacob L."/>
            <person name="Luebke N.-C."/>
            <person name="Schulte-Berndt E."/>
            <person name="Hain C."/>
            <person name="Linder M."/>
            <person name="Schmidt P."/>
            <person name="Wollenschlaeger L."/>
            <person name="Luttermann T."/>
            <person name="Thieme E."/>
            <person name="Hassa J."/>
            <person name="Haak M."/>
            <person name="Wittchen M."/>
            <person name="Mentz A."/>
            <person name="Persicke M."/>
            <person name="Busche T."/>
            <person name="Ruckert C."/>
        </authorList>
    </citation>
    <scope>NUCLEOTIDE SEQUENCE [LARGE SCALE GENOMIC DNA]</scope>
    <source>
        <strain evidence="14">1959</strain>
    </source>
</reference>
<evidence type="ECO:0000256" key="11">
    <source>
        <dbReference type="SAM" id="Phobius"/>
    </source>
</evidence>
<feature type="transmembrane region" description="Helical" evidence="11">
    <location>
        <begin position="849"/>
        <end position="869"/>
    </location>
</feature>
<dbReference type="Pfam" id="PF13246">
    <property type="entry name" value="Cation_ATPase"/>
    <property type="match status" value="1"/>
</dbReference>
<feature type="transmembrane region" description="Helical" evidence="11">
    <location>
        <begin position="87"/>
        <end position="107"/>
    </location>
</feature>
<dbReference type="Pfam" id="PF00690">
    <property type="entry name" value="Cation_ATPase_N"/>
    <property type="match status" value="1"/>
</dbReference>
<dbReference type="GO" id="GO:0005391">
    <property type="term" value="F:P-type sodium:potassium-exchanging transporter activity"/>
    <property type="evidence" value="ECO:0007669"/>
    <property type="project" value="TreeGrafter"/>
</dbReference>
<dbReference type="KEGG" id="ckw:CKALI_08285"/>
<dbReference type="InterPro" id="IPR023214">
    <property type="entry name" value="HAD_sf"/>
</dbReference>
<keyword evidence="9 11" id="KW-0472">Membrane</keyword>
<dbReference type="GO" id="GO:1990573">
    <property type="term" value="P:potassium ion import across plasma membrane"/>
    <property type="evidence" value="ECO:0007669"/>
    <property type="project" value="TreeGrafter"/>
</dbReference>
<dbReference type="AlphaFoldDB" id="A0A6B8VSA9"/>
<dbReference type="FunFam" id="3.40.50.1000:FF:000083">
    <property type="entry name" value="Sodium/potassium-transporting ATPase subunit alpha"/>
    <property type="match status" value="1"/>
</dbReference>
<dbReference type="Gene3D" id="2.70.150.10">
    <property type="entry name" value="Calcium-transporting ATPase, cytoplasmic transduction domain A"/>
    <property type="match status" value="1"/>
</dbReference>
<feature type="transmembrane region" description="Helical" evidence="11">
    <location>
        <begin position="727"/>
        <end position="751"/>
    </location>
</feature>
<keyword evidence="14" id="KW-1185">Reference proteome</keyword>
<proteinExistence type="inferred from homology"/>
<dbReference type="GO" id="GO:0005524">
    <property type="term" value="F:ATP binding"/>
    <property type="evidence" value="ECO:0007669"/>
    <property type="project" value="UniProtKB-KW"/>
</dbReference>
<dbReference type="InterPro" id="IPR018303">
    <property type="entry name" value="ATPase_P-typ_P_site"/>
</dbReference>
<dbReference type="GO" id="GO:1902600">
    <property type="term" value="P:proton transmembrane transport"/>
    <property type="evidence" value="ECO:0007669"/>
    <property type="project" value="TreeGrafter"/>
</dbReference>
<feature type="domain" description="Cation-transporting P-type ATPase N-terminal" evidence="12">
    <location>
        <begin position="6"/>
        <end position="80"/>
    </location>
</feature>
<gene>
    <name evidence="13" type="ORF">CKALI_08285</name>
</gene>
<feature type="transmembrane region" description="Helical" evidence="11">
    <location>
        <begin position="285"/>
        <end position="309"/>
    </location>
</feature>
<dbReference type="PRINTS" id="PR00119">
    <property type="entry name" value="CATATPASE"/>
</dbReference>
<evidence type="ECO:0000256" key="7">
    <source>
        <dbReference type="ARBA" id="ARBA00022967"/>
    </source>
</evidence>
<feature type="transmembrane region" description="Helical" evidence="11">
    <location>
        <begin position="817"/>
        <end position="837"/>
    </location>
</feature>
<feature type="transmembrane region" description="Helical" evidence="11">
    <location>
        <begin position="64"/>
        <end position="81"/>
    </location>
</feature>
<dbReference type="Gene3D" id="3.40.1110.10">
    <property type="entry name" value="Calcium-transporting ATPase, cytoplasmic domain N"/>
    <property type="match status" value="1"/>
</dbReference>
<dbReference type="SFLD" id="SFLDF00027">
    <property type="entry name" value="p-type_atpase"/>
    <property type="match status" value="1"/>
</dbReference>
<protein>
    <submittedName>
        <fullName evidence="13">Calcium-transporting ATPase 1</fullName>
    </submittedName>
</protein>
<dbReference type="PRINTS" id="PR00120">
    <property type="entry name" value="HATPASE"/>
</dbReference>
<dbReference type="GO" id="GO:0016887">
    <property type="term" value="F:ATP hydrolysis activity"/>
    <property type="evidence" value="ECO:0007669"/>
    <property type="project" value="InterPro"/>
</dbReference>
<keyword evidence="4 11" id="KW-0812">Transmembrane</keyword>
<dbReference type="SUPFAM" id="SSF81665">
    <property type="entry name" value="Calcium ATPase, transmembrane domain M"/>
    <property type="match status" value="1"/>
</dbReference>
<dbReference type="PROSITE" id="PS00154">
    <property type="entry name" value="ATPASE_E1_E2"/>
    <property type="match status" value="1"/>
</dbReference>
<dbReference type="Pfam" id="PF00122">
    <property type="entry name" value="E1-E2_ATPase"/>
    <property type="match status" value="1"/>
</dbReference>
<dbReference type="SUPFAM" id="SSF56784">
    <property type="entry name" value="HAD-like"/>
    <property type="match status" value="1"/>
</dbReference>
<keyword evidence="6" id="KW-0067">ATP-binding</keyword>
<dbReference type="InterPro" id="IPR008250">
    <property type="entry name" value="ATPase_P-typ_transduc_dom_A_sf"/>
</dbReference>
<evidence type="ECO:0000256" key="4">
    <source>
        <dbReference type="ARBA" id="ARBA00022692"/>
    </source>
</evidence>
<sequence length="911" mass="97589">MSTISQPQSVEINRLIANLGADLDSGLSLAEADDRLAQYGPNSLVSTPPVPVWRRFLAQFHDPLIYLLLGAIAISLGAWWFQGHQGWPIDAMVILFIVVANACIGFFQESRAIDAVAALRRMTRSQVTVRRGGQARLIAADDLVPGDILLLQEGDNVGADARLVEANALTIAEAALTGESTAVTKHPGRIEGEVPLGDRHNMVFRGTAVTQGTGVAVVTATGMDTEVGAVATMLSDTEQEETPLAKEIASVSRWLGVIVIVIAVLVMVTISLTSNIATMSDAVTVLFLGVSLAVAAVPEGLPAILSIVLSIGVQRMAARNAIVKDLHSVETLGSASVICSDKTGTLTTNEMTIQQVKTEGGTAHIAGVGYEPIGEVTCSTGQDINEVYDVLAGGALASNAELHREADDSWEIVGDPTEAAFFVAERKLADPIDRETRYERRGEVPFSSERKRMTTLSRDRETGEFVVVMKGAPDVVAKYCAQVDEAQVRADVAELSDQALRTIGIASRRLHPEHISEDLEDLERELIYEGTVGMIDPPRQEVREAIAQAQRAGIRVVMITGDHPATALRIAQDLGLVTAGGTALSGIELDKLTDAEFAEAVQDVNVFARVAPQHKLRIVDALQDAGHVVAMTGDGVNDAPALKSADIGVAMGITGTEVTKDAGAMILRDDNFATIIAAVRQGRDIFDNIKKFLRYLLSSNMGEVCTVFFGVIFAGALGLRGASTEDIVLPLLATQILWINLITDTGPALALGLDPETDDTMGRPPRATHERVINLGMWGIIFWVGAVMAISALLTMDFFLVGGFIPGSDNLEVARTAAFTTLVFSQLFNVFSSRSTTHSAFKDIASNQWLLGAVILGVVLQFMVVEVPFLQSAFGTASLDFEHWVVTIGFASLVLWAEESRKLIARIRNRV</sequence>
<dbReference type="PANTHER" id="PTHR43294:SF21">
    <property type="entry name" value="CATION TRANSPORTING ATPASE"/>
    <property type="match status" value="1"/>
</dbReference>
<dbReference type="Gene3D" id="3.40.50.1000">
    <property type="entry name" value="HAD superfamily/HAD-like"/>
    <property type="match status" value="1"/>
</dbReference>
<comment type="subcellular location">
    <subcellularLocation>
        <location evidence="1">Cell membrane</location>
        <topology evidence="1">Multi-pass membrane protein</topology>
    </subcellularLocation>
</comment>
<evidence type="ECO:0000256" key="3">
    <source>
        <dbReference type="ARBA" id="ARBA00022475"/>
    </source>
</evidence>
<evidence type="ECO:0000313" key="13">
    <source>
        <dbReference type="EMBL" id="QGU02517.1"/>
    </source>
</evidence>
<dbReference type="SUPFAM" id="SSF81653">
    <property type="entry name" value="Calcium ATPase, transduction domain A"/>
    <property type="match status" value="1"/>
</dbReference>
<dbReference type="InterPro" id="IPR001757">
    <property type="entry name" value="P_typ_ATPase"/>
</dbReference>
<dbReference type="InterPro" id="IPR036412">
    <property type="entry name" value="HAD-like_sf"/>
</dbReference>
<evidence type="ECO:0000256" key="1">
    <source>
        <dbReference type="ARBA" id="ARBA00004651"/>
    </source>
</evidence>
<name>A0A6B8VSA9_9CORY</name>
<dbReference type="PANTHER" id="PTHR43294">
    <property type="entry name" value="SODIUM/POTASSIUM-TRANSPORTING ATPASE SUBUNIT ALPHA"/>
    <property type="match status" value="1"/>
</dbReference>
<evidence type="ECO:0000256" key="9">
    <source>
        <dbReference type="ARBA" id="ARBA00023136"/>
    </source>
</evidence>
<dbReference type="SUPFAM" id="SSF81660">
    <property type="entry name" value="Metal cation-transporting ATPase, ATP-binding domain N"/>
    <property type="match status" value="1"/>
</dbReference>
<dbReference type="InterPro" id="IPR004014">
    <property type="entry name" value="ATPase_P-typ_cation-transptr_N"/>
</dbReference>
<dbReference type="EMBL" id="CP046452">
    <property type="protein sequence ID" value="QGU02517.1"/>
    <property type="molecule type" value="Genomic_DNA"/>
</dbReference>
<dbReference type="SFLD" id="SFLDS00003">
    <property type="entry name" value="Haloacid_Dehalogenase"/>
    <property type="match status" value="1"/>
</dbReference>
<evidence type="ECO:0000256" key="10">
    <source>
        <dbReference type="ARBA" id="ARBA00049360"/>
    </source>
</evidence>
<dbReference type="Pfam" id="PF00689">
    <property type="entry name" value="Cation_ATPase_C"/>
    <property type="match status" value="1"/>
</dbReference>
<dbReference type="RefSeq" id="WP_156192840.1">
    <property type="nucleotide sequence ID" value="NZ_CP046452.1"/>
</dbReference>
<evidence type="ECO:0000256" key="6">
    <source>
        <dbReference type="ARBA" id="ARBA00022840"/>
    </source>
</evidence>
<dbReference type="InterPro" id="IPR059000">
    <property type="entry name" value="ATPase_P-type_domA"/>
</dbReference>
<dbReference type="GO" id="GO:0036376">
    <property type="term" value="P:sodium ion export across plasma membrane"/>
    <property type="evidence" value="ECO:0007669"/>
    <property type="project" value="TreeGrafter"/>
</dbReference>
<dbReference type="GO" id="GO:0005886">
    <property type="term" value="C:plasma membrane"/>
    <property type="evidence" value="ECO:0007669"/>
    <property type="project" value="UniProtKB-SubCell"/>
</dbReference>
<dbReference type="GO" id="GO:0030007">
    <property type="term" value="P:intracellular potassium ion homeostasis"/>
    <property type="evidence" value="ECO:0007669"/>
    <property type="project" value="TreeGrafter"/>
</dbReference>
<feature type="transmembrane region" description="Helical" evidence="11">
    <location>
        <begin position="881"/>
        <end position="898"/>
    </location>
</feature>
<dbReference type="InterPro" id="IPR023299">
    <property type="entry name" value="ATPase_P-typ_cyto_dom_N"/>
</dbReference>
<dbReference type="InterPro" id="IPR023298">
    <property type="entry name" value="ATPase_P-typ_TM_dom_sf"/>
</dbReference>
<evidence type="ECO:0000313" key="14">
    <source>
        <dbReference type="Proteomes" id="UP000427071"/>
    </source>
</evidence>
<comment type="similarity">
    <text evidence="2">Belongs to the cation transport ATPase (P-type) (TC 3.A.3) family. Type IIA subfamily.</text>
</comment>
<comment type="catalytic activity">
    <reaction evidence="10">
        <text>ATP + H2O = ADP + phosphate + H(+)</text>
        <dbReference type="Rhea" id="RHEA:13065"/>
        <dbReference type="ChEBI" id="CHEBI:15377"/>
        <dbReference type="ChEBI" id="CHEBI:15378"/>
        <dbReference type="ChEBI" id="CHEBI:30616"/>
        <dbReference type="ChEBI" id="CHEBI:43474"/>
        <dbReference type="ChEBI" id="CHEBI:456216"/>
    </reaction>
</comment>
<dbReference type="Proteomes" id="UP000427071">
    <property type="component" value="Chromosome"/>
</dbReference>
<dbReference type="SFLD" id="SFLDG00002">
    <property type="entry name" value="C1.7:_P-type_atpase_like"/>
    <property type="match status" value="1"/>
</dbReference>
<keyword evidence="7" id="KW-1278">Translocase</keyword>
<dbReference type="Gene3D" id="1.20.1110.10">
    <property type="entry name" value="Calcium-transporting ATPase, transmembrane domain"/>
    <property type="match status" value="1"/>
</dbReference>
<evidence type="ECO:0000259" key="12">
    <source>
        <dbReference type="SMART" id="SM00831"/>
    </source>
</evidence>
<keyword evidence="3" id="KW-1003">Cell membrane</keyword>
<keyword evidence="5" id="KW-0547">Nucleotide-binding</keyword>
<dbReference type="GO" id="GO:0006883">
    <property type="term" value="P:intracellular sodium ion homeostasis"/>
    <property type="evidence" value="ECO:0007669"/>
    <property type="project" value="TreeGrafter"/>
</dbReference>